<keyword evidence="2" id="KW-1185">Reference proteome</keyword>
<reference evidence="3" key="1">
    <citation type="submission" date="2016-11" db="UniProtKB">
        <authorList>
            <consortium name="WormBaseParasite"/>
        </authorList>
    </citation>
    <scope>IDENTIFICATION</scope>
</reference>
<feature type="coiled-coil region" evidence="1">
    <location>
        <begin position="17"/>
        <end position="65"/>
    </location>
</feature>
<keyword evidence="1" id="KW-0175">Coiled coil</keyword>
<evidence type="ECO:0000313" key="2">
    <source>
        <dbReference type="Proteomes" id="UP000095287"/>
    </source>
</evidence>
<dbReference type="AlphaFoldDB" id="A0A1I7ZP48"/>
<evidence type="ECO:0000256" key="1">
    <source>
        <dbReference type="SAM" id="Coils"/>
    </source>
</evidence>
<organism evidence="2 3">
    <name type="scientific">Steinernema glaseri</name>
    <dbReference type="NCBI Taxonomy" id="37863"/>
    <lineage>
        <taxon>Eukaryota</taxon>
        <taxon>Metazoa</taxon>
        <taxon>Ecdysozoa</taxon>
        <taxon>Nematoda</taxon>
        <taxon>Chromadorea</taxon>
        <taxon>Rhabditida</taxon>
        <taxon>Tylenchina</taxon>
        <taxon>Panagrolaimomorpha</taxon>
        <taxon>Strongyloidoidea</taxon>
        <taxon>Steinernematidae</taxon>
        <taxon>Steinernema</taxon>
    </lineage>
</organism>
<dbReference type="WBParaSite" id="L893_g28112.t1">
    <property type="protein sequence ID" value="L893_g28112.t1"/>
    <property type="gene ID" value="L893_g28112"/>
</dbReference>
<evidence type="ECO:0000313" key="3">
    <source>
        <dbReference type="WBParaSite" id="L893_g28112.t1"/>
    </source>
</evidence>
<dbReference type="Proteomes" id="UP000095287">
    <property type="component" value="Unplaced"/>
</dbReference>
<proteinExistence type="predicted"/>
<protein>
    <submittedName>
        <fullName evidence="3">Shootin-1</fullName>
    </submittedName>
</protein>
<sequence>MEGSRSANIVAALKQKCIVAQEECKLANEHLEQAREQLEIERKLRREVEAELDAQKLLAFELEEELRRTKDSLKVAVSNLHNAEARIVI</sequence>
<name>A0A1I7ZP48_9BILA</name>
<accession>A0A1I7ZP48</accession>